<proteinExistence type="predicted"/>
<dbReference type="AlphaFoldDB" id="A0A964TFJ7"/>
<feature type="non-terminal residue" evidence="2">
    <location>
        <position position="1"/>
    </location>
</feature>
<evidence type="ECO:0000256" key="1">
    <source>
        <dbReference type="SAM" id="MobiDB-lite"/>
    </source>
</evidence>
<dbReference type="RefSeq" id="WP_166524932.1">
    <property type="nucleotide sequence ID" value="NZ_JAAABI010000039.1"/>
</dbReference>
<comment type="caution">
    <text evidence="2">The sequence shown here is derived from an EMBL/GenBank/DDBJ whole genome shotgun (WGS) entry which is preliminary data.</text>
</comment>
<sequence length="146" mass="14969">ATTMESTGDNAESGSLALSPSAAQDQEPSAAVLPTPSYDSDLPTVSCLPNSEFPGPAESAAGTPPSSPDLPVVTQFTDSKFHGPAMSAATLTSHTTVSYGLNNATSSYIFPFNFDETAPPAHTISSLENISYAATTSDNLPMTHAT</sequence>
<protein>
    <submittedName>
        <fullName evidence="2">Uncharacterized protein</fullName>
    </submittedName>
</protein>
<feature type="compositionally biased region" description="Polar residues" evidence="1">
    <location>
        <begin position="1"/>
        <end position="27"/>
    </location>
</feature>
<accession>A0A964TFJ7</accession>
<dbReference type="EMBL" id="JAAABI010000039">
    <property type="protein sequence ID" value="NAY93531.1"/>
    <property type="molecule type" value="Genomic_DNA"/>
</dbReference>
<evidence type="ECO:0000313" key="2">
    <source>
        <dbReference type="EMBL" id="NAY93531.1"/>
    </source>
</evidence>
<gene>
    <name evidence="2" type="ORF">GTQ34_16615</name>
</gene>
<name>A0A964TFJ7_9FLAO</name>
<evidence type="ECO:0000313" key="3">
    <source>
        <dbReference type="Proteomes" id="UP000667650"/>
    </source>
</evidence>
<feature type="non-terminal residue" evidence="2">
    <location>
        <position position="146"/>
    </location>
</feature>
<organism evidence="2 3">
    <name type="scientific">Flagellimonas ochracea</name>
    <dbReference type="NCBI Taxonomy" id="2696472"/>
    <lineage>
        <taxon>Bacteria</taxon>
        <taxon>Pseudomonadati</taxon>
        <taxon>Bacteroidota</taxon>
        <taxon>Flavobacteriia</taxon>
        <taxon>Flavobacteriales</taxon>
        <taxon>Flavobacteriaceae</taxon>
        <taxon>Flagellimonas</taxon>
    </lineage>
</organism>
<feature type="region of interest" description="Disordered" evidence="1">
    <location>
        <begin position="1"/>
        <end position="75"/>
    </location>
</feature>
<keyword evidence="3" id="KW-1185">Reference proteome</keyword>
<reference evidence="2" key="1">
    <citation type="submission" date="2020-01" db="EMBL/GenBank/DDBJ databases">
        <title>Muricauda ochracea sp. nov., isolated from a tidal flat of Garorim bay in Korea.</title>
        <authorList>
            <person name="Kim D."/>
            <person name="Yoo Y."/>
            <person name="Kim J.-J."/>
        </authorList>
    </citation>
    <scope>NUCLEOTIDE SEQUENCE</scope>
    <source>
        <strain evidence="2">JGD-17</strain>
    </source>
</reference>
<dbReference type="Proteomes" id="UP000667650">
    <property type="component" value="Unassembled WGS sequence"/>
</dbReference>